<reference evidence="1 2" key="1">
    <citation type="submission" date="2021-03" db="EMBL/GenBank/DDBJ databases">
        <title>Genomic Encyclopedia of Type Strains, Phase IV (KMG-IV): sequencing the most valuable type-strain genomes for metagenomic binning, comparative biology and taxonomic classification.</title>
        <authorList>
            <person name="Goeker M."/>
        </authorList>
    </citation>
    <scope>NUCLEOTIDE SEQUENCE [LARGE SCALE GENOMIC DNA]</scope>
    <source>
        <strain evidence="1 2">DSM 24004</strain>
    </source>
</reference>
<comment type="caution">
    <text evidence="1">The sequence shown here is derived from an EMBL/GenBank/DDBJ whole genome shotgun (WGS) entry which is preliminary data.</text>
</comment>
<sequence length="52" mass="5659">MIDKGKLGESRGRKATGLKVNNQGSRVTLIANTIKNVLALFGDPIRAFLVYI</sequence>
<accession>A0ABS4G9H5</accession>
<dbReference type="EMBL" id="JAGGKS010000001">
    <property type="protein sequence ID" value="MBP1924319.1"/>
    <property type="molecule type" value="Genomic_DNA"/>
</dbReference>
<evidence type="ECO:0000313" key="1">
    <source>
        <dbReference type="EMBL" id="MBP1924319.1"/>
    </source>
</evidence>
<name>A0ABS4G9H5_9FIRM</name>
<gene>
    <name evidence="1" type="ORF">J2Z76_000172</name>
</gene>
<organism evidence="1 2">
    <name type="scientific">Sedimentibacter acidaminivorans</name>
    <dbReference type="NCBI Taxonomy" id="913099"/>
    <lineage>
        <taxon>Bacteria</taxon>
        <taxon>Bacillati</taxon>
        <taxon>Bacillota</taxon>
        <taxon>Tissierellia</taxon>
        <taxon>Sedimentibacter</taxon>
    </lineage>
</organism>
<dbReference type="Proteomes" id="UP001519342">
    <property type="component" value="Unassembled WGS sequence"/>
</dbReference>
<keyword evidence="2" id="KW-1185">Reference proteome</keyword>
<protein>
    <submittedName>
        <fullName evidence="1">Uncharacterized protein</fullName>
    </submittedName>
</protein>
<proteinExistence type="predicted"/>
<evidence type="ECO:0000313" key="2">
    <source>
        <dbReference type="Proteomes" id="UP001519342"/>
    </source>
</evidence>